<sequence>MEEVNVDREMAVLVEKQVDTKLCESESLQAKLGAEKKDWKRGTLDSNESSSHASLRAKEVRMERNEEMEENVKMLENLGCGGLNKQCSEGSSFYIDHQFAPRVGSVLPLDDDFGLVRRKEPLDNEYFSDKGSSKSVDNDVGNTKEQVVEDFVDSDTNPMNMSSVEAST</sequence>
<comment type="caution">
    <text evidence="2">The sequence shown here is derived from an EMBL/GenBank/DDBJ whole genome shotgun (WGS) entry which is preliminary data.</text>
</comment>
<feature type="compositionally biased region" description="Polar residues" evidence="1">
    <location>
        <begin position="44"/>
        <end position="53"/>
    </location>
</feature>
<feature type="region of interest" description="Disordered" evidence="1">
    <location>
        <begin position="34"/>
        <end position="66"/>
    </location>
</feature>
<feature type="compositionally biased region" description="Basic and acidic residues" evidence="1">
    <location>
        <begin position="56"/>
        <end position="66"/>
    </location>
</feature>
<accession>A0ABC8UMD7</accession>
<evidence type="ECO:0000313" key="2">
    <source>
        <dbReference type="EMBL" id="CAK9182112.1"/>
    </source>
</evidence>
<dbReference type="EMBL" id="CAUOFW020008246">
    <property type="protein sequence ID" value="CAK9182112.1"/>
    <property type="molecule type" value="Genomic_DNA"/>
</dbReference>
<name>A0ABC8UMD7_9AQUA</name>
<organism evidence="2 3">
    <name type="scientific">Ilex paraguariensis</name>
    <name type="common">yerba mate</name>
    <dbReference type="NCBI Taxonomy" id="185542"/>
    <lineage>
        <taxon>Eukaryota</taxon>
        <taxon>Viridiplantae</taxon>
        <taxon>Streptophyta</taxon>
        <taxon>Embryophyta</taxon>
        <taxon>Tracheophyta</taxon>
        <taxon>Spermatophyta</taxon>
        <taxon>Magnoliopsida</taxon>
        <taxon>eudicotyledons</taxon>
        <taxon>Gunneridae</taxon>
        <taxon>Pentapetalae</taxon>
        <taxon>asterids</taxon>
        <taxon>campanulids</taxon>
        <taxon>Aquifoliales</taxon>
        <taxon>Aquifoliaceae</taxon>
        <taxon>Ilex</taxon>
    </lineage>
</organism>
<dbReference type="Proteomes" id="UP001642360">
    <property type="component" value="Unassembled WGS sequence"/>
</dbReference>
<dbReference type="AlphaFoldDB" id="A0ABC8UMD7"/>
<evidence type="ECO:0000256" key="1">
    <source>
        <dbReference type="SAM" id="MobiDB-lite"/>
    </source>
</evidence>
<keyword evidence="3" id="KW-1185">Reference proteome</keyword>
<gene>
    <name evidence="2" type="ORF">ILEXP_LOCUS52247</name>
</gene>
<reference evidence="2 3" key="1">
    <citation type="submission" date="2024-02" db="EMBL/GenBank/DDBJ databases">
        <authorList>
            <person name="Vignale AGUSTIN F."/>
            <person name="Sosa J E."/>
            <person name="Modenutti C."/>
        </authorList>
    </citation>
    <scope>NUCLEOTIDE SEQUENCE [LARGE SCALE GENOMIC DNA]</scope>
</reference>
<protein>
    <submittedName>
        <fullName evidence="2">Uncharacterized protein</fullName>
    </submittedName>
</protein>
<evidence type="ECO:0000313" key="3">
    <source>
        <dbReference type="Proteomes" id="UP001642360"/>
    </source>
</evidence>
<proteinExistence type="predicted"/>
<feature type="compositionally biased region" description="Basic and acidic residues" evidence="1">
    <location>
        <begin position="34"/>
        <end position="43"/>
    </location>
</feature>